<evidence type="ECO:0000313" key="2">
    <source>
        <dbReference type="Proteomes" id="UP000233551"/>
    </source>
</evidence>
<dbReference type="AlphaFoldDB" id="A0A2I0JPM7"/>
<name>A0A2I0JPM7_PUNGR</name>
<gene>
    <name evidence="1" type="ORF">CRG98_021756</name>
</gene>
<reference evidence="1 2" key="1">
    <citation type="submission" date="2017-11" db="EMBL/GenBank/DDBJ databases">
        <title>De-novo sequencing of pomegranate (Punica granatum L.) genome.</title>
        <authorList>
            <person name="Akparov Z."/>
            <person name="Amiraslanov A."/>
            <person name="Hajiyeva S."/>
            <person name="Abbasov M."/>
            <person name="Kaur K."/>
            <person name="Hamwieh A."/>
            <person name="Solovyev V."/>
            <person name="Salamov A."/>
            <person name="Braich B."/>
            <person name="Kosarev P."/>
            <person name="Mahmoud A."/>
            <person name="Hajiyev E."/>
            <person name="Babayeva S."/>
            <person name="Izzatullayeva V."/>
            <person name="Mammadov A."/>
            <person name="Mammadov A."/>
            <person name="Sharifova S."/>
            <person name="Ojaghi J."/>
            <person name="Eynullazada K."/>
            <person name="Bayramov B."/>
            <person name="Abdulazimova A."/>
            <person name="Shahmuradov I."/>
        </authorList>
    </citation>
    <scope>NUCLEOTIDE SEQUENCE [LARGE SCALE GENOMIC DNA]</scope>
    <source>
        <strain evidence="2">cv. AG2017</strain>
        <tissue evidence="1">Leaf</tissue>
    </source>
</reference>
<comment type="caution">
    <text evidence="1">The sequence shown here is derived from an EMBL/GenBank/DDBJ whole genome shotgun (WGS) entry which is preliminary data.</text>
</comment>
<accession>A0A2I0JPM7</accession>
<evidence type="ECO:0000313" key="1">
    <source>
        <dbReference type="EMBL" id="PKI57853.1"/>
    </source>
</evidence>
<keyword evidence="2" id="KW-1185">Reference proteome</keyword>
<proteinExistence type="predicted"/>
<dbReference type="Proteomes" id="UP000233551">
    <property type="component" value="Unassembled WGS sequence"/>
</dbReference>
<dbReference type="STRING" id="22663.A0A2I0JPM7"/>
<organism evidence="1 2">
    <name type="scientific">Punica granatum</name>
    <name type="common">Pomegranate</name>
    <dbReference type="NCBI Taxonomy" id="22663"/>
    <lineage>
        <taxon>Eukaryota</taxon>
        <taxon>Viridiplantae</taxon>
        <taxon>Streptophyta</taxon>
        <taxon>Embryophyta</taxon>
        <taxon>Tracheophyta</taxon>
        <taxon>Spermatophyta</taxon>
        <taxon>Magnoliopsida</taxon>
        <taxon>eudicotyledons</taxon>
        <taxon>Gunneridae</taxon>
        <taxon>Pentapetalae</taxon>
        <taxon>rosids</taxon>
        <taxon>malvids</taxon>
        <taxon>Myrtales</taxon>
        <taxon>Lythraceae</taxon>
        <taxon>Punica</taxon>
    </lineage>
</organism>
<dbReference type="EMBL" id="PGOL01001482">
    <property type="protein sequence ID" value="PKI57853.1"/>
    <property type="molecule type" value="Genomic_DNA"/>
</dbReference>
<sequence>MGVKGVIVDFVREITAAVSDFISSSAKEAREGEGLLGKSKGDEEAKVAKPQFSQHELSFLFKLIPELIQASVLDGLSQRYVFPFDFGRVIGDGRVFPMRVQRKRIQALPLDRGGDAAWFSSTTGHKESRFL</sequence>
<protein>
    <submittedName>
        <fullName evidence="1">Uncharacterized protein</fullName>
    </submittedName>
</protein>